<dbReference type="EMBL" id="EQ984277">
    <property type="protein sequence ID" value="EEF23897.1"/>
    <property type="molecule type" value="Genomic_DNA"/>
</dbReference>
<sequence length="78" mass="9152">MADAQNLIPHTLYCYPILILPIHALSRVTKLEYPKSLKELQLQVKKGKEIYSEWASTCQVLHLIDTRRRFRVCDPRSN</sequence>
<reference evidence="2" key="1">
    <citation type="journal article" date="2010" name="Nat. Biotechnol.">
        <title>Draft genome sequence of the oilseed species Ricinus communis.</title>
        <authorList>
            <person name="Chan A.P."/>
            <person name="Crabtree J."/>
            <person name="Zhao Q."/>
            <person name="Lorenzi H."/>
            <person name="Orvis J."/>
            <person name="Puiu D."/>
            <person name="Melake-Berhan A."/>
            <person name="Jones K.M."/>
            <person name="Redman J."/>
            <person name="Chen G."/>
            <person name="Cahoon E.B."/>
            <person name="Gedil M."/>
            <person name="Stanke M."/>
            <person name="Haas B.J."/>
            <person name="Wortman J.R."/>
            <person name="Fraser-Liggett C.M."/>
            <person name="Ravel J."/>
            <person name="Rabinowicz P.D."/>
        </authorList>
    </citation>
    <scope>NUCLEOTIDE SEQUENCE [LARGE SCALE GENOMIC DNA]</scope>
    <source>
        <strain evidence="2">cv. Hale</strain>
    </source>
</reference>
<dbReference type="AlphaFoldDB" id="B9TJR7"/>
<evidence type="ECO:0000313" key="1">
    <source>
        <dbReference type="EMBL" id="EEF23897.1"/>
    </source>
</evidence>
<gene>
    <name evidence="1" type="ORF">RCOM_2120950</name>
</gene>
<name>B9TJR7_RICCO</name>
<keyword evidence="2" id="KW-1185">Reference proteome</keyword>
<dbReference type="InParanoid" id="B9TJR7"/>
<proteinExistence type="predicted"/>
<protein>
    <submittedName>
        <fullName evidence="1">Uncharacterized protein</fullName>
    </submittedName>
</protein>
<evidence type="ECO:0000313" key="2">
    <source>
        <dbReference type="Proteomes" id="UP000008311"/>
    </source>
</evidence>
<dbReference type="Proteomes" id="UP000008311">
    <property type="component" value="Unassembled WGS sequence"/>
</dbReference>
<accession>B9TJR7</accession>
<organism evidence="1 2">
    <name type="scientific">Ricinus communis</name>
    <name type="common">Castor bean</name>
    <dbReference type="NCBI Taxonomy" id="3988"/>
    <lineage>
        <taxon>Eukaryota</taxon>
        <taxon>Viridiplantae</taxon>
        <taxon>Streptophyta</taxon>
        <taxon>Embryophyta</taxon>
        <taxon>Tracheophyta</taxon>
        <taxon>Spermatophyta</taxon>
        <taxon>Magnoliopsida</taxon>
        <taxon>eudicotyledons</taxon>
        <taxon>Gunneridae</taxon>
        <taxon>Pentapetalae</taxon>
        <taxon>rosids</taxon>
        <taxon>fabids</taxon>
        <taxon>Malpighiales</taxon>
        <taxon>Euphorbiaceae</taxon>
        <taxon>Acalyphoideae</taxon>
        <taxon>Acalypheae</taxon>
        <taxon>Ricinus</taxon>
    </lineage>
</organism>